<dbReference type="eggNOG" id="ENOG502TJYT">
    <property type="taxonomic scope" value="Eukaryota"/>
</dbReference>
<sequence>MSIHSQDILRINCLFPGIPGRLAIGVREIKCVKYKIEGMEQLKIGGHKVPYERENDSFYVYCEDRRSVFTALYCHIHEIFNVNPDYLYIEPPFLWILNLSSRTTALLIIDQDKVDKVSISEEECKYVLKNCKTQDLLIYVDFPRHFRYFGSFGNYKKVYIRDGSWVMLENLISIGRSSTHIKMENTILTTKDINSFLKYWYSQTVNRFRRLTLNNDTNHLSSLFDGLEHTMRMVDGTMLHEWYYKFYLFLMNVAHYKSDFQRWVYSQTRFWLPCNLTKGWNGRYSWF</sequence>
<dbReference type="AlphaFoldDB" id="A0A1I7V1V9"/>
<protein>
    <submittedName>
        <fullName evidence="3">FBA_2 domain-containing protein</fullName>
    </submittedName>
</protein>
<evidence type="ECO:0000313" key="3">
    <source>
        <dbReference type="WBParaSite" id="Csp11.Scaffold630.g21561.t1"/>
    </source>
</evidence>
<feature type="domain" description="Sdz-33 F-box" evidence="1">
    <location>
        <begin position="153"/>
        <end position="212"/>
    </location>
</feature>
<dbReference type="PANTHER" id="PTHR21503">
    <property type="entry name" value="F-BOX-CONTAINING HYPOTHETICAL PROTEIN C.ELEGANS"/>
    <property type="match status" value="1"/>
</dbReference>
<dbReference type="WBParaSite" id="Csp11.Scaffold630.g21561.t1">
    <property type="protein sequence ID" value="Csp11.Scaffold630.g21561.t1"/>
    <property type="gene ID" value="Csp11.Scaffold630.g21561"/>
</dbReference>
<keyword evidence="2" id="KW-1185">Reference proteome</keyword>
<dbReference type="Pfam" id="PF07735">
    <property type="entry name" value="FBA_2"/>
    <property type="match status" value="1"/>
</dbReference>
<name>A0A1I7V1V9_9PELO</name>
<evidence type="ECO:0000259" key="1">
    <source>
        <dbReference type="Pfam" id="PF07735"/>
    </source>
</evidence>
<dbReference type="Proteomes" id="UP000095282">
    <property type="component" value="Unplaced"/>
</dbReference>
<evidence type="ECO:0000313" key="2">
    <source>
        <dbReference type="Proteomes" id="UP000095282"/>
    </source>
</evidence>
<dbReference type="InterPro" id="IPR012885">
    <property type="entry name" value="F-box_Sdz-33"/>
</dbReference>
<proteinExistence type="predicted"/>
<accession>A0A1I7V1V9</accession>
<reference evidence="3" key="1">
    <citation type="submission" date="2016-11" db="UniProtKB">
        <authorList>
            <consortium name="WormBaseParasite"/>
        </authorList>
    </citation>
    <scope>IDENTIFICATION</scope>
</reference>
<organism evidence="2 3">
    <name type="scientific">Caenorhabditis tropicalis</name>
    <dbReference type="NCBI Taxonomy" id="1561998"/>
    <lineage>
        <taxon>Eukaryota</taxon>
        <taxon>Metazoa</taxon>
        <taxon>Ecdysozoa</taxon>
        <taxon>Nematoda</taxon>
        <taxon>Chromadorea</taxon>
        <taxon>Rhabditida</taxon>
        <taxon>Rhabditina</taxon>
        <taxon>Rhabditomorpha</taxon>
        <taxon>Rhabditoidea</taxon>
        <taxon>Rhabditidae</taxon>
        <taxon>Peloderinae</taxon>
        <taxon>Caenorhabditis</taxon>
    </lineage>
</organism>